<keyword evidence="4" id="KW-0472">Membrane</keyword>
<evidence type="ECO:0000256" key="3">
    <source>
        <dbReference type="ARBA" id="ARBA00022989"/>
    </source>
</evidence>
<dbReference type="Pfam" id="PF10292">
    <property type="entry name" value="7TM_GPCR_Srab"/>
    <property type="match status" value="1"/>
</dbReference>
<accession>A0A0M3IP80</accession>
<dbReference type="WBParaSite" id="ALUE_0002055801-mRNA-1">
    <property type="protein sequence ID" value="ALUE_0002055801-mRNA-1"/>
    <property type="gene ID" value="ALUE_0002055801"/>
</dbReference>
<evidence type="ECO:0000256" key="2">
    <source>
        <dbReference type="ARBA" id="ARBA00022692"/>
    </source>
</evidence>
<keyword evidence="3" id="KW-1133">Transmembrane helix</keyword>
<keyword evidence="2" id="KW-0812">Transmembrane</keyword>
<sequence>MSLSVALGLFNVTRFWDDTLHFMLISFNFIQRHVTIYNRQCWFVRFVYDTSMNTFAITMMCMAIERIISTIAVKHYEQRESTKIATLIVIVQVR</sequence>
<evidence type="ECO:0000256" key="4">
    <source>
        <dbReference type="ARBA" id="ARBA00023136"/>
    </source>
</evidence>
<dbReference type="Proteomes" id="UP000036681">
    <property type="component" value="Unplaced"/>
</dbReference>
<comment type="subcellular location">
    <subcellularLocation>
        <location evidence="1">Membrane</location>
        <topology evidence="1">Multi-pass membrane protein</topology>
    </subcellularLocation>
</comment>
<keyword evidence="5" id="KW-1185">Reference proteome</keyword>
<organism evidence="5 6">
    <name type="scientific">Ascaris lumbricoides</name>
    <name type="common">Giant roundworm</name>
    <dbReference type="NCBI Taxonomy" id="6252"/>
    <lineage>
        <taxon>Eukaryota</taxon>
        <taxon>Metazoa</taxon>
        <taxon>Ecdysozoa</taxon>
        <taxon>Nematoda</taxon>
        <taxon>Chromadorea</taxon>
        <taxon>Rhabditida</taxon>
        <taxon>Spirurina</taxon>
        <taxon>Ascaridomorpha</taxon>
        <taxon>Ascaridoidea</taxon>
        <taxon>Ascarididae</taxon>
        <taxon>Ascaris</taxon>
    </lineage>
</organism>
<dbReference type="AlphaFoldDB" id="A0A0M3IP80"/>
<evidence type="ECO:0000313" key="6">
    <source>
        <dbReference type="WBParaSite" id="ALUE_0002055801-mRNA-1"/>
    </source>
</evidence>
<reference evidence="6" key="1">
    <citation type="submission" date="2017-02" db="UniProtKB">
        <authorList>
            <consortium name="WormBaseParasite"/>
        </authorList>
    </citation>
    <scope>IDENTIFICATION</scope>
</reference>
<evidence type="ECO:0000256" key="1">
    <source>
        <dbReference type="ARBA" id="ARBA00004141"/>
    </source>
</evidence>
<proteinExistence type="predicted"/>
<dbReference type="InterPro" id="IPR019408">
    <property type="entry name" value="7TM_GPCR_serpentine_rcpt_Srab"/>
</dbReference>
<name>A0A0M3IP80_ASCLU</name>
<evidence type="ECO:0000313" key="5">
    <source>
        <dbReference type="Proteomes" id="UP000036681"/>
    </source>
</evidence>
<dbReference type="GO" id="GO:0016020">
    <property type="term" value="C:membrane"/>
    <property type="evidence" value="ECO:0007669"/>
    <property type="project" value="UniProtKB-SubCell"/>
</dbReference>
<protein>
    <submittedName>
        <fullName evidence="6">G protein-coupled receptor</fullName>
    </submittedName>
</protein>